<evidence type="ECO:0000313" key="1">
    <source>
        <dbReference type="EMBL" id="CEK48482.1"/>
    </source>
</evidence>
<dbReference type="AlphaFoldDB" id="A0A0B6XWQ9"/>
<accession>A0A0B6XWQ9</accession>
<name>A0A0B6XWQ9_9EUPU</name>
<organism evidence="1">
    <name type="scientific">Arion vulgaris</name>
    <dbReference type="NCBI Taxonomy" id="1028688"/>
    <lineage>
        <taxon>Eukaryota</taxon>
        <taxon>Metazoa</taxon>
        <taxon>Spiralia</taxon>
        <taxon>Lophotrochozoa</taxon>
        <taxon>Mollusca</taxon>
        <taxon>Gastropoda</taxon>
        <taxon>Heterobranchia</taxon>
        <taxon>Euthyneura</taxon>
        <taxon>Panpulmonata</taxon>
        <taxon>Eupulmonata</taxon>
        <taxon>Stylommatophora</taxon>
        <taxon>Helicina</taxon>
        <taxon>Arionoidea</taxon>
        <taxon>Arionidae</taxon>
        <taxon>Arion</taxon>
    </lineage>
</organism>
<protein>
    <submittedName>
        <fullName evidence="1">Uncharacterized protein</fullName>
    </submittedName>
</protein>
<reference evidence="1" key="1">
    <citation type="submission" date="2014-12" db="EMBL/GenBank/DDBJ databases">
        <title>Insight into the proteome of Arion vulgaris.</title>
        <authorList>
            <person name="Aradska J."/>
            <person name="Bulat T."/>
            <person name="Smidak R."/>
            <person name="Sarate P."/>
            <person name="Gangsoo J."/>
            <person name="Sialana F."/>
            <person name="Bilban M."/>
            <person name="Lubec G."/>
        </authorList>
    </citation>
    <scope>NUCLEOTIDE SEQUENCE</scope>
    <source>
        <tissue evidence="1">Skin</tissue>
    </source>
</reference>
<dbReference type="EMBL" id="HACG01001617">
    <property type="protein sequence ID" value="CEK48482.1"/>
    <property type="molecule type" value="Transcribed_RNA"/>
</dbReference>
<proteinExistence type="predicted"/>
<gene>
    <name evidence="1" type="primary">ORF4144</name>
</gene>
<sequence>MRCISLWSLHETADENRTADIIEHSLIFQTRLTMTRVRHIPSRFIIDCWSLIELDNSTK</sequence>